<dbReference type="EMBL" id="JBHMDG010000034">
    <property type="protein sequence ID" value="MFB9315511.1"/>
    <property type="molecule type" value="Genomic_DNA"/>
</dbReference>
<evidence type="ECO:0000259" key="2">
    <source>
        <dbReference type="Pfam" id="PF20058"/>
    </source>
</evidence>
<evidence type="ECO:0000313" key="4">
    <source>
        <dbReference type="Proteomes" id="UP001589750"/>
    </source>
</evidence>
<organism evidence="3 4">
    <name type="scientific">Nocardioides plantarum</name>
    <dbReference type="NCBI Taxonomy" id="29299"/>
    <lineage>
        <taxon>Bacteria</taxon>
        <taxon>Bacillati</taxon>
        <taxon>Actinomycetota</taxon>
        <taxon>Actinomycetes</taxon>
        <taxon>Propionibacteriales</taxon>
        <taxon>Nocardioidaceae</taxon>
        <taxon>Nocardioides</taxon>
    </lineage>
</organism>
<feature type="compositionally biased region" description="Acidic residues" evidence="1">
    <location>
        <begin position="108"/>
        <end position="120"/>
    </location>
</feature>
<keyword evidence="4" id="KW-1185">Reference proteome</keyword>
<protein>
    <submittedName>
        <fullName evidence="3">DUF6457 domain-containing protein</fullName>
    </submittedName>
</protein>
<dbReference type="Pfam" id="PF20058">
    <property type="entry name" value="DUF6457"/>
    <property type="match status" value="1"/>
</dbReference>
<sequence length="128" mass="13626">MNLHDWIDELCDVLDLETEVDEGLLNDLSELAHDKVDVHAGPVIAYLLGYAAGGRGAGPVTIEKLAARAQALAESWDRPADAPDPDDVDDVVPADLPADLVIDVDSVLVEDDEDDDEDDAPAPSAVTR</sequence>
<accession>A0ABV5KFK0</accession>
<feature type="domain" description="DUF6457" evidence="2">
    <location>
        <begin position="2"/>
        <end position="79"/>
    </location>
</feature>
<dbReference type="InterPro" id="IPR045598">
    <property type="entry name" value="DUF6457"/>
</dbReference>
<evidence type="ECO:0000313" key="3">
    <source>
        <dbReference type="EMBL" id="MFB9315511.1"/>
    </source>
</evidence>
<dbReference type="RefSeq" id="WP_140009176.1">
    <property type="nucleotide sequence ID" value="NZ_JBHMDG010000034.1"/>
</dbReference>
<comment type="caution">
    <text evidence="3">The sequence shown here is derived from an EMBL/GenBank/DDBJ whole genome shotgun (WGS) entry which is preliminary data.</text>
</comment>
<evidence type="ECO:0000256" key="1">
    <source>
        <dbReference type="SAM" id="MobiDB-lite"/>
    </source>
</evidence>
<feature type="region of interest" description="Disordered" evidence="1">
    <location>
        <begin position="105"/>
        <end position="128"/>
    </location>
</feature>
<proteinExistence type="predicted"/>
<reference evidence="3 4" key="1">
    <citation type="submission" date="2024-09" db="EMBL/GenBank/DDBJ databases">
        <authorList>
            <person name="Sun Q."/>
            <person name="Mori K."/>
        </authorList>
    </citation>
    <scope>NUCLEOTIDE SEQUENCE [LARGE SCALE GENOMIC DNA]</scope>
    <source>
        <strain evidence="3 4">JCM 9626</strain>
    </source>
</reference>
<name>A0ABV5KFK0_9ACTN</name>
<gene>
    <name evidence="3" type="ORF">ACFFRI_20870</name>
</gene>
<dbReference type="Proteomes" id="UP001589750">
    <property type="component" value="Unassembled WGS sequence"/>
</dbReference>